<dbReference type="EMBL" id="MSFN02000005">
    <property type="protein sequence ID" value="PTU19890.1"/>
    <property type="molecule type" value="Genomic_DNA"/>
</dbReference>
<dbReference type="Proteomes" id="UP000244073">
    <property type="component" value="Unassembled WGS sequence"/>
</dbReference>
<proteinExistence type="predicted"/>
<evidence type="ECO:0000313" key="1">
    <source>
        <dbReference type="EMBL" id="PTU19890.1"/>
    </source>
</evidence>
<sequence length="81" mass="9284">MVVKACDWCFRSKKSVPLPRAPRSCSSCHHLNLICTTLRREKSMGRRHHFQPEKDGFGMCSLYPGPSRHITGRQASPQPKY</sequence>
<dbReference type="RefSeq" id="XP_040751282.1">
    <property type="nucleotide sequence ID" value="XM_040892723.1"/>
</dbReference>
<name>A0A2T5LUE1_9EURO</name>
<protein>
    <recommendedName>
        <fullName evidence="3">Zn(2)-C6 fungal-type domain-containing protein</fullName>
    </recommendedName>
</protein>
<gene>
    <name evidence="1" type="ORF">P175DRAFT_0259403</name>
</gene>
<reference evidence="1 2" key="1">
    <citation type="journal article" date="2018" name="Proc. Natl. Acad. Sci. U.S.A.">
        <title>Linking secondary metabolites to gene clusters through genome sequencing of six diverse Aspergillus species.</title>
        <authorList>
            <person name="Kaerboelling I."/>
            <person name="Vesth T.C."/>
            <person name="Frisvad J.C."/>
            <person name="Nybo J.L."/>
            <person name="Theobald S."/>
            <person name="Kuo A."/>
            <person name="Bowyer P."/>
            <person name="Matsuda Y."/>
            <person name="Mondo S."/>
            <person name="Lyhne E.K."/>
            <person name="Kogle M.E."/>
            <person name="Clum A."/>
            <person name="Lipzen A."/>
            <person name="Salamov A."/>
            <person name="Ngan C.Y."/>
            <person name="Daum C."/>
            <person name="Chiniquy J."/>
            <person name="Barry K."/>
            <person name="LaButti K."/>
            <person name="Haridas S."/>
            <person name="Simmons B.A."/>
            <person name="Magnuson J.K."/>
            <person name="Mortensen U.H."/>
            <person name="Larsen T.O."/>
            <person name="Grigoriev I.V."/>
            <person name="Baker S.E."/>
            <person name="Andersen M.R."/>
        </authorList>
    </citation>
    <scope>NUCLEOTIDE SEQUENCE [LARGE SCALE GENOMIC DNA]</scope>
    <source>
        <strain evidence="1 2">IBT 24754</strain>
    </source>
</reference>
<accession>A0A2T5LUE1</accession>
<dbReference type="VEuPathDB" id="FungiDB:P175DRAFT_0259403"/>
<evidence type="ECO:0008006" key="3">
    <source>
        <dbReference type="Google" id="ProtNLM"/>
    </source>
</evidence>
<evidence type="ECO:0000313" key="2">
    <source>
        <dbReference type="Proteomes" id="UP000244073"/>
    </source>
</evidence>
<comment type="caution">
    <text evidence="1">The sequence shown here is derived from an EMBL/GenBank/DDBJ whole genome shotgun (WGS) entry which is preliminary data.</text>
</comment>
<dbReference type="AlphaFoldDB" id="A0A2T5LUE1"/>
<organism evidence="1 2">
    <name type="scientific">Aspergillus ochraceoroseus IBT 24754</name>
    <dbReference type="NCBI Taxonomy" id="1392256"/>
    <lineage>
        <taxon>Eukaryota</taxon>
        <taxon>Fungi</taxon>
        <taxon>Dikarya</taxon>
        <taxon>Ascomycota</taxon>
        <taxon>Pezizomycotina</taxon>
        <taxon>Eurotiomycetes</taxon>
        <taxon>Eurotiomycetidae</taxon>
        <taxon>Eurotiales</taxon>
        <taxon>Aspergillaceae</taxon>
        <taxon>Aspergillus</taxon>
        <taxon>Aspergillus subgen. Nidulantes</taxon>
    </lineage>
</organism>
<dbReference type="GeneID" id="63809605"/>